<dbReference type="Pfam" id="PF07859">
    <property type="entry name" value="Abhydrolase_3"/>
    <property type="match status" value="1"/>
</dbReference>
<evidence type="ECO:0000313" key="4">
    <source>
        <dbReference type="Proteomes" id="UP000799767"/>
    </source>
</evidence>
<name>A0A6A6Q563_9PEZI</name>
<evidence type="ECO:0000259" key="2">
    <source>
        <dbReference type="Pfam" id="PF07859"/>
    </source>
</evidence>
<evidence type="ECO:0000313" key="3">
    <source>
        <dbReference type="EMBL" id="KAF2487455.1"/>
    </source>
</evidence>
<evidence type="ECO:0000256" key="1">
    <source>
        <dbReference type="ARBA" id="ARBA00022801"/>
    </source>
</evidence>
<sequence length="356" mass="39378">MSHEPVNPILPQFLPHLDPQFIEIYNKYQAPRLRADQVSIGEYRANTTKYTFPITPGPKPEVGDATIHRIPVEHPAGEIRVKVYTPTEAAIEAGGLKNAQGLLPAHVNYHGGGWVIGSLLSDEPWCRSATQTLGLIVVDVDYRLAPEHPHPAQVWDSWAALKWVFANASSLNIDPSRVSIGGLSAGGHIAAVLALLARDEPGMPILRLQLLVVPAVDARSIPLEGPVADGVEYGSMRSCEFAPCLPLNRMRWFSRHWLGMDVEERKKKQDEWICSPILAPSHAGLAPASIRCAEFDVLRDEGVAYNDLLNKSGTPSRIKIYKGVCHPFAHWHALDKAREFDQDTFDDLRQAHALTK</sequence>
<dbReference type="Gene3D" id="3.40.50.1820">
    <property type="entry name" value="alpha/beta hydrolase"/>
    <property type="match status" value="1"/>
</dbReference>
<dbReference type="OrthoDB" id="408631at2759"/>
<dbReference type="InterPro" id="IPR029058">
    <property type="entry name" value="AB_hydrolase_fold"/>
</dbReference>
<keyword evidence="4" id="KW-1185">Reference proteome</keyword>
<dbReference type="PANTHER" id="PTHR48081">
    <property type="entry name" value="AB HYDROLASE SUPERFAMILY PROTEIN C4A8.06C"/>
    <property type="match status" value="1"/>
</dbReference>
<dbReference type="InterPro" id="IPR013094">
    <property type="entry name" value="AB_hydrolase_3"/>
</dbReference>
<dbReference type="GeneID" id="54473289"/>
<gene>
    <name evidence="3" type="ORF">BDY17DRAFT_288995</name>
</gene>
<accession>A0A6A6Q563</accession>
<organism evidence="3 4">
    <name type="scientific">Neohortaea acidophila</name>
    <dbReference type="NCBI Taxonomy" id="245834"/>
    <lineage>
        <taxon>Eukaryota</taxon>
        <taxon>Fungi</taxon>
        <taxon>Dikarya</taxon>
        <taxon>Ascomycota</taxon>
        <taxon>Pezizomycotina</taxon>
        <taxon>Dothideomycetes</taxon>
        <taxon>Dothideomycetidae</taxon>
        <taxon>Mycosphaerellales</taxon>
        <taxon>Teratosphaeriaceae</taxon>
        <taxon>Neohortaea</taxon>
    </lineage>
</organism>
<dbReference type="GO" id="GO:0016787">
    <property type="term" value="F:hydrolase activity"/>
    <property type="evidence" value="ECO:0007669"/>
    <property type="project" value="UniProtKB-KW"/>
</dbReference>
<dbReference type="EMBL" id="MU001631">
    <property type="protein sequence ID" value="KAF2487455.1"/>
    <property type="molecule type" value="Genomic_DNA"/>
</dbReference>
<dbReference type="SUPFAM" id="SSF53474">
    <property type="entry name" value="alpha/beta-Hydrolases"/>
    <property type="match status" value="1"/>
</dbReference>
<feature type="domain" description="Alpha/beta hydrolase fold-3" evidence="2">
    <location>
        <begin position="107"/>
        <end position="329"/>
    </location>
</feature>
<protein>
    <submittedName>
        <fullName evidence="3">Putative esterase</fullName>
    </submittedName>
</protein>
<dbReference type="AlphaFoldDB" id="A0A6A6Q563"/>
<keyword evidence="1" id="KW-0378">Hydrolase</keyword>
<dbReference type="InterPro" id="IPR050300">
    <property type="entry name" value="GDXG_lipolytic_enzyme"/>
</dbReference>
<dbReference type="Proteomes" id="UP000799767">
    <property type="component" value="Unassembled WGS sequence"/>
</dbReference>
<reference evidence="3" key="1">
    <citation type="journal article" date="2020" name="Stud. Mycol.">
        <title>101 Dothideomycetes genomes: a test case for predicting lifestyles and emergence of pathogens.</title>
        <authorList>
            <person name="Haridas S."/>
            <person name="Albert R."/>
            <person name="Binder M."/>
            <person name="Bloem J."/>
            <person name="Labutti K."/>
            <person name="Salamov A."/>
            <person name="Andreopoulos B."/>
            <person name="Baker S."/>
            <person name="Barry K."/>
            <person name="Bills G."/>
            <person name="Bluhm B."/>
            <person name="Cannon C."/>
            <person name="Castanera R."/>
            <person name="Culley D."/>
            <person name="Daum C."/>
            <person name="Ezra D."/>
            <person name="Gonzalez J."/>
            <person name="Henrissat B."/>
            <person name="Kuo A."/>
            <person name="Liang C."/>
            <person name="Lipzen A."/>
            <person name="Lutzoni F."/>
            <person name="Magnuson J."/>
            <person name="Mondo S."/>
            <person name="Nolan M."/>
            <person name="Ohm R."/>
            <person name="Pangilinan J."/>
            <person name="Park H.-J."/>
            <person name="Ramirez L."/>
            <person name="Alfaro M."/>
            <person name="Sun H."/>
            <person name="Tritt A."/>
            <person name="Yoshinaga Y."/>
            <person name="Zwiers L.-H."/>
            <person name="Turgeon B."/>
            <person name="Goodwin S."/>
            <person name="Spatafora J."/>
            <person name="Crous P."/>
            <person name="Grigoriev I."/>
        </authorList>
    </citation>
    <scope>NUCLEOTIDE SEQUENCE</scope>
    <source>
        <strain evidence="3">CBS 113389</strain>
    </source>
</reference>
<dbReference type="RefSeq" id="XP_033594024.1">
    <property type="nucleotide sequence ID" value="XM_033732287.1"/>
</dbReference>
<dbReference type="PANTHER" id="PTHR48081:SF8">
    <property type="entry name" value="ALPHA_BETA HYDROLASE FOLD-3 DOMAIN-CONTAINING PROTEIN-RELATED"/>
    <property type="match status" value="1"/>
</dbReference>
<proteinExistence type="predicted"/>